<reference evidence="2" key="1">
    <citation type="submission" date="2020-06" db="EMBL/GenBank/DDBJ databases">
        <authorList>
            <person name="Li T."/>
            <person name="Hu X."/>
            <person name="Zhang T."/>
            <person name="Song X."/>
            <person name="Zhang H."/>
            <person name="Dai N."/>
            <person name="Sheng W."/>
            <person name="Hou X."/>
            <person name="Wei L."/>
        </authorList>
    </citation>
    <scope>NUCLEOTIDE SEQUENCE</scope>
    <source>
        <strain evidence="2">3651</strain>
        <tissue evidence="2">Leaf</tissue>
    </source>
</reference>
<evidence type="ECO:0000313" key="2">
    <source>
        <dbReference type="EMBL" id="KAK4422714.1"/>
    </source>
</evidence>
<dbReference type="Proteomes" id="UP001293254">
    <property type="component" value="Unassembled WGS sequence"/>
</dbReference>
<name>A0AAE1Y3U0_9LAMI</name>
<keyword evidence="3" id="KW-1185">Reference proteome</keyword>
<evidence type="ECO:0000313" key="3">
    <source>
        <dbReference type="Proteomes" id="UP001293254"/>
    </source>
</evidence>
<proteinExistence type="predicted"/>
<dbReference type="EMBL" id="JACGWO010000007">
    <property type="protein sequence ID" value="KAK4422714.1"/>
    <property type="molecule type" value="Genomic_DNA"/>
</dbReference>
<feature type="compositionally biased region" description="Basic and acidic residues" evidence="1">
    <location>
        <begin position="40"/>
        <end position="62"/>
    </location>
</feature>
<organism evidence="2 3">
    <name type="scientific">Sesamum alatum</name>
    <dbReference type="NCBI Taxonomy" id="300844"/>
    <lineage>
        <taxon>Eukaryota</taxon>
        <taxon>Viridiplantae</taxon>
        <taxon>Streptophyta</taxon>
        <taxon>Embryophyta</taxon>
        <taxon>Tracheophyta</taxon>
        <taxon>Spermatophyta</taxon>
        <taxon>Magnoliopsida</taxon>
        <taxon>eudicotyledons</taxon>
        <taxon>Gunneridae</taxon>
        <taxon>Pentapetalae</taxon>
        <taxon>asterids</taxon>
        <taxon>lamiids</taxon>
        <taxon>Lamiales</taxon>
        <taxon>Pedaliaceae</taxon>
        <taxon>Sesamum</taxon>
    </lineage>
</organism>
<sequence>MAQVLRNKRLANSLIGKPALDWDELLEASKELYRRPYKGRRGEHYEGRRKKLYEGRRGDRGRPLNSYTPLKTTRTQALMIIEKSEHLRWPAKMRESENRQRSSKYYNFHQDCGHTTQKCFHLKKELERLIQMGQLKYLVRPVGGMSPAKGKRKEAPEVWPRKGEREAEVENWHRGRVVNVIERGSYGGTTKSSRKRHMRKITGVVLVGSCARKGESADSGGKRKSFPIERMNPKDEVQVAILDPEVPDKQSVPVSLRMGAGRY</sequence>
<evidence type="ECO:0000256" key="1">
    <source>
        <dbReference type="SAM" id="MobiDB-lite"/>
    </source>
</evidence>
<reference evidence="2" key="2">
    <citation type="journal article" date="2024" name="Plant">
        <title>Genomic evolution and insights into agronomic trait innovations of Sesamum species.</title>
        <authorList>
            <person name="Miao H."/>
            <person name="Wang L."/>
            <person name="Qu L."/>
            <person name="Liu H."/>
            <person name="Sun Y."/>
            <person name="Le M."/>
            <person name="Wang Q."/>
            <person name="Wei S."/>
            <person name="Zheng Y."/>
            <person name="Lin W."/>
            <person name="Duan Y."/>
            <person name="Cao H."/>
            <person name="Xiong S."/>
            <person name="Wang X."/>
            <person name="Wei L."/>
            <person name="Li C."/>
            <person name="Ma Q."/>
            <person name="Ju M."/>
            <person name="Zhao R."/>
            <person name="Li G."/>
            <person name="Mu C."/>
            <person name="Tian Q."/>
            <person name="Mei H."/>
            <person name="Zhang T."/>
            <person name="Gao T."/>
            <person name="Zhang H."/>
        </authorList>
    </citation>
    <scope>NUCLEOTIDE SEQUENCE</scope>
    <source>
        <strain evidence="2">3651</strain>
    </source>
</reference>
<accession>A0AAE1Y3U0</accession>
<comment type="caution">
    <text evidence="2">The sequence shown here is derived from an EMBL/GenBank/DDBJ whole genome shotgun (WGS) entry which is preliminary data.</text>
</comment>
<feature type="region of interest" description="Disordered" evidence="1">
    <location>
        <begin position="40"/>
        <end position="68"/>
    </location>
</feature>
<protein>
    <submittedName>
        <fullName evidence="2">Uncharacterized protein</fullName>
    </submittedName>
</protein>
<dbReference type="AlphaFoldDB" id="A0AAE1Y3U0"/>
<gene>
    <name evidence="2" type="ORF">Salat_1853900</name>
</gene>